<comment type="caution">
    <text evidence="3">The sequence shown here is derived from an EMBL/GenBank/DDBJ whole genome shotgun (WGS) entry which is preliminary data.</text>
</comment>
<dbReference type="InterPro" id="IPR013783">
    <property type="entry name" value="Ig-like_fold"/>
</dbReference>
<feature type="chain" id="PRO_5001799611" description="CARDB domain-containing protein" evidence="1">
    <location>
        <begin position="26"/>
        <end position="657"/>
    </location>
</feature>
<dbReference type="Pfam" id="PF07705">
    <property type="entry name" value="CARDB"/>
    <property type="match status" value="5"/>
</dbReference>
<dbReference type="Proteomes" id="UP000028725">
    <property type="component" value="Unassembled WGS sequence"/>
</dbReference>
<feature type="domain" description="CARDB" evidence="2">
    <location>
        <begin position="166"/>
        <end position="269"/>
    </location>
</feature>
<dbReference type="PROSITE" id="PS51257">
    <property type="entry name" value="PROKAR_LIPOPROTEIN"/>
    <property type="match status" value="1"/>
</dbReference>
<dbReference type="AlphaFoldDB" id="A0A085WEH8"/>
<keyword evidence="1" id="KW-0732">Signal</keyword>
<keyword evidence="4" id="KW-1185">Reference proteome</keyword>
<name>A0A085WEH8_9BACT</name>
<evidence type="ECO:0000313" key="3">
    <source>
        <dbReference type="EMBL" id="KFE66091.1"/>
    </source>
</evidence>
<sequence length="657" mass="67102">MRATRQQGWWVTLLMASAVAGCSRGAPGPAELFLDSVVGAVATSGKPDLWVSSVVGPSSATPGSASFVTVTACNQGAGRVDSEVKLYLSGDSSLSSEDFVVGRAPTGLLHPKQCATLHVQARVPAQGSEGLWYLGAVIDSEDTVSEVSETNNGRVGNRVAIGSGAELVVARVRAPASLSPSARFETEVEVCNEGTESASADVEVYVSEDPVLTAEDVKVGTGSAGLLREGQCRTLKIPSLEGAPRGQWYVAAWVDRAEAVPELVEGNNTQVGARTVVDDGPDFTVVSVSGPAALPSGSSEPVSFTATVCNQGNVAAAAQVEAYLSTDSVLTAADVRVGGATVETLAPGKCAPVRIEGPASVSPGLWYLTAWVDRENAVAERVEGNNTRFGNRVPAGSAPDLVVAEVSGPVSVAVAQPVRATATVCNQGTSASPESAVAFFLSLDASITAVDTLLGSTQVPELEAGACAPVELTGLAQVAEGSWYVGAAVDADHRVVELSESNNARAGHVLGVGEGADLYVSELVAPEYLSDVQTFTGQVTVCNQGTRASQGEARVSLFLSADAAITASDRLIGDVSLAPLGMGECTTVTVVGSEKLPAGTWYLGAIADVEGREPELLKDNNIRVGGSVAVGSTLAMLHGPANGRQGPALVASRVTHP</sequence>
<evidence type="ECO:0000313" key="4">
    <source>
        <dbReference type="Proteomes" id="UP000028725"/>
    </source>
</evidence>
<proteinExistence type="predicted"/>
<evidence type="ECO:0000259" key="2">
    <source>
        <dbReference type="Pfam" id="PF07705"/>
    </source>
</evidence>
<protein>
    <recommendedName>
        <fullName evidence="2">CARDB domain-containing protein</fullName>
    </recommendedName>
</protein>
<evidence type="ECO:0000256" key="1">
    <source>
        <dbReference type="SAM" id="SignalP"/>
    </source>
</evidence>
<dbReference type="STRING" id="394096.DB31_1156"/>
<dbReference type="InterPro" id="IPR011635">
    <property type="entry name" value="CARDB"/>
</dbReference>
<feature type="domain" description="CARDB" evidence="2">
    <location>
        <begin position="398"/>
        <end position="505"/>
    </location>
</feature>
<dbReference type="OrthoDB" id="5377562at2"/>
<dbReference type="Gene3D" id="2.60.40.10">
    <property type="entry name" value="Immunoglobulins"/>
    <property type="match status" value="5"/>
</dbReference>
<dbReference type="RefSeq" id="WP_052420264.1">
    <property type="nucleotide sequence ID" value="NZ_JMCB01000011.1"/>
</dbReference>
<gene>
    <name evidence="3" type="ORF">DB31_1156</name>
</gene>
<feature type="domain" description="CARDB" evidence="2">
    <location>
        <begin position="46"/>
        <end position="153"/>
    </location>
</feature>
<reference evidence="3 4" key="1">
    <citation type="submission" date="2014-04" db="EMBL/GenBank/DDBJ databases">
        <title>Genome assembly of Hyalangium minutum DSM 14724.</title>
        <authorList>
            <person name="Sharma G."/>
            <person name="Subramanian S."/>
        </authorList>
    </citation>
    <scope>NUCLEOTIDE SEQUENCE [LARGE SCALE GENOMIC DNA]</scope>
    <source>
        <strain evidence="3 4">DSM 14724</strain>
    </source>
</reference>
<organism evidence="3 4">
    <name type="scientific">Hyalangium minutum</name>
    <dbReference type="NCBI Taxonomy" id="394096"/>
    <lineage>
        <taxon>Bacteria</taxon>
        <taxon>Pseudomonadati</taxon>
        <taxon>Myxococcota</taxon>
        <taxon>Myxococcia</taxon>
        <taxon>Myxococcales</taxon>
        <taxon>Cystobacterineae</taxon>
        <taxon>Archangiaceae</taxon>
        <taxon>Hyalangium</taxon>
    </lineage>
</organism>
<feature type="signal peptide" evidence="1">
    <location>
        <begin position="1"/>
        <end position="25"/>
    </location>
</feature>
<dbReference type="EMBL" id="JMCB01000011">
    <property type="protein sequence ID" value="KFE66091.1"/>
    <property type="molecule type" value="Genomic_DNA"/>
</dbReference>
<feature type="domain" description="CARDB" evidence="2">
    <location>
        <begin position="516"/>
        <end position="622"/>
    </location>
</feature>
<accession>A0A085WEH8</accession>
<feature type="domain" description="CARDB" evidence="2">
    <location>
        <begin position="281"/>
        <end position="387"/>
    </location>
</feature>